<evidence type="ECO:0000256" key="5">
    <source>
        <dbReference type="ARBA" id="ARBA00022840"/>
    </source>
</evidence>
<dbReference type="PANTHER" id="PTHR24223:SF443">
    <property type="entry name" value="MULTIDRUG-RESISTANCE LIKE PROTEIN 1, ISOFORM I"/>
    <property type="match status" value="1"/>
</dbReference>
<evidence type="ECO:0000259" key="9">
    <source>
        <dbReference type="Pfam" id="PF00005"/>
    </source>
</evidence>
<organism evidence="11 12">
    <name type="scientific">Aphanomyces stellatus</name>
    <dbReference type="NCBI Taxonomy" id="120398"/>
    <lineage>
        <taxon>Eukaryota</taxon>
        <taxon>Sar</taxon>
        <taxon>Stramenopiles</taxon>
        <taxon>Oomycota</taxon>
        <taxon>Saprolegniomycetes</taxon>
        <taxon>Saprolegniales</taxon>
        <taxon>Verrucalvaceae</taxon>
        <taxon>Aphanomyces</taxon>
    </lineage>
</organism>
<keyword evidence="12" id="KW-1185">Reference proteome</keyword>
<gene>
    <name evidence="11" type="primary">Aste57867_15361</name>
    <name evidence="10" type="ORF">As57867_015305</name>
    <name evidence="11" type="ORF">ASTE57867_15361</name>
</gene>
<feature type="domain" description="ABC transporter" evidence="9">
    <location>
        <begin position="109"/>
        <end position="152"/>
    </location>
</feature>
<evidence type="ECO:0000256" key="7">
    <source>
        <dbReference type="ARBA" id="ARBA00023136"/>
    </source>
</evidence>
<dbReference type="GO" id="GO:0016887">
    <property type="term" value="F:ATP hydrolysis activity"/>
    <property type="evidence" value="ECO:0007669"/>
    <property type="project" value="InterPro"/>
</dbReference>
<dbReference type="SUPFAM" id="SSF52540">
    <property type="entry name" value="P-loop containing nucleoside triphosphate hydrolases"/>
    <property type="match status" value="1"/>
</dbReference>
<dbReference type="InterPro" id="IPR050173">
    <property type="entry name" value="ABC_transporter_C-like"/>
</dbReference>
<evidence type="ECO:0000256" key="1">
    <source>
        <dbReference type="ARBA" id="ARBA00004127"/>
    </source>
</evidence>
<evidence type="ECO:0000256" key="4">
    <source>
        <dbReference type="ARBA" id="ARBA00022741"/>
    </source>
</evidence>
<reference evidence="11 12" key="1">
    <citation type="submission" date="2019-03" db="EMBL/GenBank/DDBJ databases">
        <authorList>
            <person name="Gaulin E."/>
            <person name="Dumas B."/>
        </authorList>
    </citation>
    <scope>NUCLEOTIDE SEQUENCE [LARGE SCALE GENOMIC DNA]</scope>
    <source>
        <strain evidence="11">CBS 568.67</strain>
    </source>
</reference>
<evidence type="ECO:0000256" key="6">
    <source>
        <dbReference type="ARBA" id="ARBA00022989"/>
    </source>
</evidence>
<dbReference type="EMBL" id="VJMH01005655">
    <property type="protein sequence ID" value="KAF0693703.1"/>
    <property type="molecule type" value="Genomic_DNA"/>
</dbReference>
<proteinExistence type="predicted"/>
<dbReference type="AlphaFoldDB" id="A0A485L4U2"/>
<evidence type="ECO:0000256" key="3">
    <source>
        <dbReference type="ARBA" id="ARBA00022737"/>
    </source>
</evidence>
<dbReference type="Gene3D" id="3.40.50.300">
    <property type="entry name" value="P-loop containing nucleotide triphosphate hydrolases"/>
    <property type="match status" value="1"/>
</dbReference>
<keyword evidence="3" id="KW-0677">Repeat</keyword>
<protein>
    <submittedName>
        <fullName evidence="11">Aste57867_15361 protein</fullName>
    </submittedName>
</protein>
<keyword evidence="6 8" id="KW-1133">Transmembrane helix</keyword>
<dbReference type="InterPro" id="IPR036640">
    <property type="entry name" value="ABC1_TM_sf"/>
</dbReference>
<dbReference type="InterPro" id="IPR027417">
    <property type="entry name" value="P-loop_NTPase"/>
</dbReference>
<dbReference type="InterPro" id="IPR003439">
    <property type="entry name" value="ABC_transporter-like_ATP-bd"/>
</dbReference>
<evidence type="ECO:0000256" key="2">
    <source>
        <dbReference type="ARBA" id="ARBA00022692"/>
    </source>
</evidence>
<dbReference type="EMBL" id="CAADRA010005676">
    <property type="protein sequence ID" value="VFT92169.1"/>
    <property type="molecule type" value="Genomic_DNA"/>
</dbReference>
<name>A0A485L4U2_9STRA</name>
<comment type="subcellular location">
    <subcellularLocation>
        <location evidence="1">Endomembrane system</location>
        <topology evidence="1">Multi-pass membrane protein</topology>
    </subcellularLocation>
</comment>
<dbReference type="SUPFAM" id="SSF90123">
    <property type="entry name" value="ABC transporter transmembrane region"/>
    <property type="match status" value="1"/>
</dbReference>
<dbReference type="Pfam" id="PF00005">
    <property type="entry name" value="ABC_tran"/>
    <property type="match status" value="1"/>
</dbReference>
<keyword evidence="5" id="KW-0067">ATP-binding</keyword>
<dbReference type="PANTHER" id="PTHR24223">
    <property type="entry name" value="ATP-BINDING CASSETTE SUB-FAMILY C"/>
    <property type="match status" value="1"/>
</dbReference>
<evidence type="ECO:0000256" key="8">
    <source>
        <dbReference type="SAM" id="Phobius"/>
    </source>
</evidence>
<feature type="transmembrane region" description="Helical" evidence="8">
    <location>
        <begin position="43"/>
        <end position="65"/>
    </location>
</feature>
<dbReference type="GO" id="GO:0012505">
    <property type="term" value="C:endomembrane system"/>
    <property type="evidence" value="ECO:0007669"/>
    <property type="project" value="UniProtKB-SubCell"/>
</dbReference>
<reference evidence="10" key="2">
    <citation type="submission" date="2019-06" db="EMBL/GenBank/DDBJ databases">
        <title>Genomics analysis of Aphanomyces spp. identifies a new class of oomycete effector associated with host adaptation.</title>
        <authorList>
            <person name="Gaulin E."/>
        </authorList>
    </citation>
    <scope>NUCLEOTIDE SEQUENCE</scope>
    <source>
        <strain evidence="10">CBS 578.67</strain>
    </source>
</reference>
<dbReference type="GO" id="GO:0005524">
    <property type="term" value="F:ATP binding"/>
    <property type="evidence" value="ECO:0007669"/>
    <property type="project" value="UniProtKB-KW"/>
</dbReference>
<keyword evidence="4" id="KW-0547">Nucleotide-binding</keyword>
<dbReference type="GO" id="GO:0042626">
    <property type="term" value="F:ATPase-coupled transmembrane transporter activity"/>
    <property type="evidence" value="ECO:0007669"/>
    <property type="project" value="TreeGrafter"/>
</dbReference>
<accession>A0A485L4U2</accession>
<dbReference type="Gene3D" id="1.20.1560.10">
    <property type="entry name" value="ABC transporter type 1, transmembrane domain"/>
    <property type="match status" value="1"/>
</dbReference>
<evidence type="ECO:0000313" key="12">
    <source>
        <dbReference type="Proteomes" id="UP000332933"/>
    </source>
</evidence>
<keyword evidence="2 8" id="KW-0812">Transmembrane</keyword>
<keyword evidence="7 8" id="KW-0472">Membrane</keyword>
<dbReference type="OrthoDB" id="6500128at2759"/>
<sequence>MTNSLLGTTIAFYDANPIDRIINRYSSDTAAIDTQLPYSVGGFAAMFFAVSGSLLASVAVIRWAGCSCPFCTSMCGTLRQFLDPFGAFDDAVLWDVVTKAGLHSLVSGLPEKLSSEVAEKGSNLGVGERQMLCLARALLVQSKIVVLDEATAMDHDTDVQLQQVIATEFATATVLTIAHRLHTAMHSDRIGLSCSIR</sequence>
<dbReference type="Proteomes" id="UP000332933">
    <property type="component" value="Unassembled WGS sequence"/>
</dbReference>
<dbReference type="GO" id="GO:0016020">
    <property type="term" value="C:membrane"/>
    <property type="evidence" value="ECO:0007669"/>
    <property type="project" value="InterPro"/>
</dbReference>
<evidence type="ECO:0000313" key="10">
    <source>
        <dbReference type="EMBL" id="KAF0693703.1"/>
    </source>
</evidence>
<evidence type="ECO:0000313" key="11">
    <source>
        <dbReference type="EMBL" id="VFT92169.1"/>
    </source>
</evidence>